<name>A0AAU9PX96_9VIBR</name>
<protein>
    <submittedName>
        <fullName evidence="1">Uncharacterized protein</fullName>
    </submittedName>
</protein>
<dbReference type="EMBL" id="CAKMTQ010000001">
    <property type="protein sequence ID" value="CAH1520433.1"/>
    <property type="molecule type" value="Genomic_DNA"/>
</dbReference>
<dbReference type="AlphaFoldDB" id="A0AAU9PX96"/>
<organism evidence="1 2">
    <name type="scientific">Vibrio owensii</name>
    <dbReference type="NCBI Taxonomy" id="696485"/>
    <lineage>
        <taxon>Bacteria</taxon>
        <taxon>Pseudomonadati</taxon>
        <taxon>Pseudomonadota</taxon>
        <taxon>Gammaproteobacteria</taxon>
        <taxon>Vibrionales</taxon>
        <taxon>Vibrionaceae</taxon>
        <taxon>Vibrio</taxon>
    </lineage>
</organism>
<dbReference type="Proteomes" id="UP001295420">
    <property type="component" value="Unassembled WGS sequence"/>
</dbReference>
<gene>
    <name evidence="1" type="ORF">THF1D04_10145</name>
</gene>
<sequence length="39" mass="4550">MIQFAQKRIAYLNVLKGIEKLFELKGLARRSETSNRTIL</sequence>
<accession>A0AAU9PX96</accession>
<reference evidence="1" key="1">
    <citation type="submission" date="2022-01" db="EMBL/GenBank/DDBJ databases">
        <authorList>
            <person name="Lagorce A."/>
        </authorList>
    </citation>
    <scope>NUCLEOTIDE SEQUENCE</scope>
    <source>
        <strain evidence="1">Th15_F1_D04</strain>
    </source>
</reference>
<comment type="caution">
    <text evidence="1">The sequence shown here is derived from an EMBL/GenBank/DDBJ whole genome shotgun (WGS) entry which is preliminary data.</text>
</comment>
<proteinExistence type="predicted"/>
<evidence type="ECO:0000313" key="2">
    <source>
        <dbReference type="Proteomes" id="UP001295420"/>
    </source>
</evidence>
<evidence type="ECO:0000313" key="1">
    <source>
        <dbReference type="EMBL" id="CAH1520433.1"/>
    </source>
</evidence>